<protein>
    <submittedName>
        <fullName evidence="1">Uncharacterized protein</fullName>
    </submittedName>
</protein>
<evidence type="ECO:0000313" key="2">
    <source>
        <dbReference type="Proteomes" id="UP001501371"/>
    </source>
</evidence>
<dbReference type="Proteomes" id="UP001501371">
    <property type="component" value="Unassembled WGS sequence"/>
</dbReference>
<evidence type="ECO:0000313" key="1">
    <source>
        <dbReference type="EMBL" id="GAA1158705.1"/>
    </source>
</evidence>
<keyword evidence="2" id="KW-1185">Reference proteome</keyword>
<dbReference type="RefSeq" id="WP_344271601.1">
    <property type="nucleotide sequence ID" value="NZ_BAAAKV010000009.1"/>
</dbReference>
<name>A0ABN1UPX2_9ACTN</name>
<proteinExistence type="predicted"/>
<dbReference type="EMBL" id="BAAAKV010000009">
    <property type="protein sequence ID" value="GAA1158705.1"/>
    <property type="molecule type" value="Genomic_DNA"/>
</dbReference>
<reference evidence="1 2" key="1">
    <citation type="journal article" date="2019" name="Int. J. Syst. Evol. Microbiol.">
        <title>The Global Catalogue of Microorganisms (GCM) 10K type strain sequencing project: providing services to taxonomists for standard genome sequencing and annotation.</title>
        <authorList>
            <consortium name="The Broad Institute Genomics Platform"/>
            <consortium name="The Broad Institute Genome Sequencing Center for Infectious Disease"/>
            <person name="Wu L."/>
            <person name="Ma J."/>
        </authorList>
    </citation>
    <scope>NUCLEOTIDE SEQUENCE [LARGE SCALE GENOMIC DNA]</scope>
    <source>
        <strain evidence="1 2">JCM 12696</strain>
    </source>
</reference>
<sequence>MRRLADSLGGLGREGDTARDTGRCLYIVNDHVFPHFAGASRRLRLLSRPGWRALATRTAILLFGLEPLSQSAGLELPARPRLYG</sequence>
<accession>A0ABN1UPX2</accession>
<organism evidence="1 2">
    <name type="scientific">Streptomyces hebeiensis</name>
    <dbReference type="NCBI Taxonomy" id="229486"/>
    <lineage>
        <taxon>Bacteria</taxon>
        <taxon>Bacillati</taxon>
        <taxon>Actinomycetota</taxon>
        <taxon>Actinomycetes</taxon>
        <taxon>Kitasatosporales</taxon>
        <taxon>Streptomycetaceae</taxon>
        <taxon>Streptomyces</taxon>
    </lineage>
</organism>
<comment type="caution">
    <text evidence="1">The sequence shown here is derived from an EMBL/GenBank/DDBJ whole genome shotgun (WGS) entry which is preliminary data.</text>
</comment>
<gene>
    <name evidence="1" type="ORF">GCM10009654_13550</name>
</gene>